<evidence type="ECO:0000256" key="8">
    <source>
        <dbReference type="ARBA" id="ARBA00022989"/>
    </source>
</evidence>
<keyword evidence="9 12" id="KW-0406">Ion transport</keyword>
<feature type="transmembrane region" description="Helical" evidence="12">
    <location>
        <begin position="110"/>
        <end position="127"/>
    </location>
</feature>
<keyword evidence="3 12" id="KW-0813">Transport</keyword>
<evidence type="ECO:0000256" key="5">
    <source>
        <dbReference type="ARBA" id="ARBA00022692"/>
    </source>
</evidence>
<evidence type="ECO:0000256" key="2">
    <source>
        <dbReference type="ARBA" id="ARBA00004651"/>
    </source>
</evidence>
<dbReference type="Proteomes" id="UP000887013">
    <property type="component" value="Unassembled WGS sequence"/>
</dbReference>
<comment type="similarity">
    <text evidence="12">Belongs to the pannexin family.</text>
</comment>
<keyword evidence="4" id="KW-1003">Cell membrane</keyword>
<dbReference type="OrthoDB" id="5867527at2759"/>
<dbReference type="GO" id="GO:0005243">
    <property type="term" value="F:gap junction channel activity"/>
    <property type="evidence" value="ECO:0007669"/>
    <property type="project" value="TreeGrafter"/>
</dbReference>
<protein>
    <recommendedName>
        <fullName evidence="12">Innexin</fullName>
    </recommendedName>
</protein>
<evidence type="ECO:0000313" key="13">
    <source>
        <dbReference type="EMBL" id="GFT25455.1"/>
    </source>
</evidence>
<feature type="transmembrane region" description="Helical" evidence="12">
    <location>
        <begin position="270"/>
        <end position="298"/>
    </location>
</feature>
<dbReference type="GO" id="GO:0005921">
    <property type="term" value="C:gap junction"/>
    <property type="evidence" value="ECO:0007669"/>
    <property type="project" value="UniProtKB-SubCell"/>
</dbReference>
<gene>
    <name evidence="13" type="primary">shakB</name>
    <name evidence="12" type="synonym">inx</name>
    <name evidence="13" type="ORF">NPIL_519791</name>
</gene>
<dbReference type="GO" id="GO:0034220">
    <property type="term" value="P:monoatomic ion transmembrane transport"/>
    <property type="evidence" value="ECO:0007669"/>
    <property type="project" value="UniProtKB-KW"/>
</dbReference>
<comment type="caution">
    <text evidence="13">The sequence shown here is derived from an EMBL/GenBank/DDBJ whole genome shotgun (WGS) entry which is preliminary data.</text>
</comment>
<dbReference type="InterPro" id="IPR000990">
    <property type="entry name" value="Innexin"/>
</dbReference>
<dbReference type="PANTHER" id="PTHR11893:SF40">
    <property type="entry name" value="INNEXIN SHAKING-B"/>
    <property type="match status" value="1"/>
</dbReference>
<comment type="function">
    <text evidence="12">Structural component of the gap junctions.</text>
</comment>
<evidence type="ECO:0000256" key="1">
    <source>
        <dbReference type="ARBA" id="ARBA00004610"/>
    </source>
</evidence>
<accession>A0A8X6NPX1</accession>
<reference evidence="13" key="1">
    <citation type="submission" date="2020-08" db="EMBL/GenBank/DDBJ databases">
        <title>Multicomponent nature underlies the extraordinary mechanical properties of spider dragline silk.</title>
        <authorList>
            <person name="Kono N."/>
            <person name="Nakamura H."/>
            <person name="Mori M."/>
            <person name="Yoshida Y."/>
            <person name="Ohtoshi R."/>
            <person name="Malay A.D."/>
            <person name="Moran D.A.P."/>
            <person name="Tomita M."/>
            <person name="Numata K."/>
            <person name="Arakawa K."/>
        </authorList>
    </citation>
    <scope>NUCLEOTIDE SEQUENCE</scope>
</reference>
<evidence type="ECO:0000256" key="4">
    <source>
        <dbReference type="ARBA" id="ARBA00022475"/>
    </source>
</evidence>
<dbReference type="PRINTS" id="PR01262">
    <property type="entry name" value="INNEXIN"/>
</dbReference>
<feature type="transmembrane region" description="Helical" evidence="12">
    <location>
        <begin position="21"/>
        <end position="43"/>
    </location>
</feature>
<keyword evidence="11 12" id="KW-0407">Ion channel</keyword>
<proteinExistence type="inferred from homology"/>
<keyword evidence="6" id="KW-0303">Gap junction</keyword>
<keyword evidence="10 12" id="KW-0472">Membrane</keyword>
<dbReference type="GO" id="GO:0005886">
    <property type="term" value="C:plasma membrane"/>
    <property type="evidence" value="ECO:0007669"/>
    <property type="project" value="UniProtKB-SubCell"/>
</dbReference>
<evidence type="ECO:0000256" key="3">
    <source>
        <dbReference type="ARBA" id="ARBA00022448"/>
    </source>
</evidence>
<name>A0A8X6NPX1_NEPPI</name>
<organism evidence="13 14">
    <name type="scientific">Nephila pilipes</name>
    <name type="common">Giant wood spider</name>
    <name type="synonym">Nephila maculata</name>
    <dbReference type="NCBI Taxonomy" id="299642"/>
    <lineage>
        <taxon>Eukaryota</taxon>
        <taxon>Metazoa</taxon>
        <taxon>Ecdysozoa</taxon>
        <taxon>Arthropoda</taxon>
        <taxon>Chelicerata</taxon>
        <taxon>Arachnida</taxon>
        <taxon>Araneae</taxon>
        <taxon>Araneomorphae</taxon>
        <taxon>Entelegynae</taxon>
        <taxon>Araneoidea</taxon>
        <taxon>Nephilidae</taxon>
        <taxon>Nephila</taxon>
    </lineage>
</organism>
<dbReference type="EMBL" id="BMAW01060283">
    <property type="protein sequence ID" value="GFT25455.1"/>
    <property type="molecule type" value="Genomic_DNA"/>
</dbReference>
<dbReference type="AlphaFoldDB" id="A0A8X6NPX1"/>
<evidence type="ECO:0000256" key="11">
    <source>
        <dbReference type="ARBA" id="ARBA00023303"/>
    </source>
</evidence>
<evidence type="ECO:0000256" key="10">
    <source>
        <dbReference type="ARBA" id="ARBA00023136"/>
    </source>
</evidence>
<keyword evidence="5 12" id="KW-0812">Transmembrane</keyword>
<sequence length="370" mass="42682">MLQAFSILKSSVVSFRRSTESCVFYLHYRGTFLLLMFACLLISTRQFAGDKIQCLASHYADVSESLLNAYCWAASTYSVSSAYFKEAGIEVPHPGVGGSEDFSEYTYRNYYQYVHLVLFFQSLLFYFPHLIWKSTDHDYLNLFYDTLKGCKAENSKEGKTIESPLDEASSFIADRWGTHLGYGLLYIACEVMSTVNLMMQSYLLDIFLNGEFLGLGYYYISHYNAERLKDPIRLFPIVTNCYFKKFGASGFVDTIDALCVLPINALNVKIFLFIWVWFSLLMGLSFCSLLHFFLAWFFPWYRVSYLKLKTIIFPSQVDHEFYSRAAVSGNFGDWFVLSCIKSEIDSLEFSRLMEGLWNKLSNLGPETKEP</sequence>
<dbReference type="Pfam" id="PF00876">
    <property type="entry name" value="Innexin"/>
    <property type="match status" value="1"/>
</dbReference>
<keyword evidence="7" id="KW-0965">Cell junction</keyword>
<dbReference type="PANTHER" id="PTHR11893">
    <property type="entry name" value="INNEXIN"/>
    <property type="match status" value="1"/>
</dbReference>
<keyword evidence="8 12" id="KW-1133">Transmembrane helix</keyword>
<feature type="transmembrane region" description="Helical" evidence="12">
    <location>
        <begin position="202"/>
        <end position="220"/>
    </location>
</feature>
<evidence type="ECO:0000313" key="14">
    <source>
        <dbReference type="Proteomes" id="UP000887013"/>
    </source>
</evidence>
<evidence type="ECO:0000256" key="6">
    <source>
        <dbReference type="ARBA" id="ARBA00022868"/>
    </source>
</evidence>
<evidence type="ECO:0000256" key="12">
    <source>
        <dbReference type="RuleBase" id="RU010713"/>
    </source>
</evidence>
<dbReference type="PROSITE" id="PS51013">
    <property type="entry name" value="PANNEXIN"/>
    <property type="match status" value="1"/>
</dbReference>
<comment type="subcellular location">
    <subcellularLocation>
        <location evidence="1">Cell junction</location>
        <location evidence="1">Gap junction</location>
    </subcellularLocation>
    <subcellularLocation>
        <location evidence="2 12">Cell membrane</location>
        <topology evidence="2 12">Multi-pass membrane protein</topology>
    </subcellularLocation>
</comment>
<evidence type="ECO:0000256" key="9">
    <source>
        <dbReference type="ARBA" id="ARBA00023065"/>
    </source>
</evidence>
<keyword evidence="14" id="KW-1185">Reference proteome</keyword>
<evidence type="ECO:0000256" key="7">
    <source>
        <dbReference type="ARBA" id="ARBA00022949"/>
    </source>
</evidence>